<organism evidence="4 5">
    <name type="scientific">Ramularia collo-cygni</name>
    <dbReference type="NCBI Taxonomy" id="112498"/>
    <lineage>
        <taxon>Eukaryota</taxon>
        <taxon>Fungi</taxon>
        <taxon>Dikarya</taxon>
        <taxon>Ascomycota</taxon>
        <taxon>Pezizomycotina</taxon>
        <taxon>Dothideomycetes</taxon>
        <taxon>Dothideomycetidae</taxon>
        <taxon>Mycosphaerellales</taxon>
        <taxon>Mycosphaerellaceae</taxon>
        <taxon>Ramularia</taxon>
    </lineage>
</organism>
<accession>A0A2D3VMC6</accession>
<gene>
    <name evidence="4" type="ORF">RCC_08433</name>
</gene>
<dbReference type="EMBL" id="FJUY01000014">
    <property type="protein sequence ID" value="CZT22728.1"/>
    <property type="molecule type" value="Genomic_DNA"/>
</dbReference>
<evidence type="ECO:0000256" key="1">
    <source>
        <dbReference type="SAM" id="MobiDB-lite"/>
    </source>
</evidence>
<dbReference type="AlphaFoldDB" id="A0A2D3VMC6"/>
<feature type="region of interest" description="Disordered" evidence="1">
    <location>
        <begin position="352"/>
        <end position="390"/>
    </location>
</feature>
<protein>
    <recommendedName>
        <fullName evidence="6">Mid2 domain-containing protein</fullName>
    </recommendedName>
</protein>
<evidence type="ECO:0000313" key="4">
    <source>
        <dbReference type="EMBL" id="CZT22728.1"/>
    </source>
</evidence>
<reference evidence="4 5" key="1">
    <citation type="submission" date="2016-03" db="EMBL/GenBank/DDBJ databases">
        <authorList>
            <person name="Ploux O."/>
        </authorList>
    </citation>
    <scope>NUCLEOTIDE SEQUENCE [LARGE SCALE GENOMIC DNA]</scope>
    <source>
        <strain evidence="4 5">URUG2</strain>
    </source>
</reference>
<feature type="transmembrane region" description="Helical" evidence="2">
    <location>
        <begin position="241"/>
        <end position="274"/>
    </location>
</feature>
<dbReference type="GeneID" id="35603529"/>
<keyword evidence="2" id="KW-0812">Transmembrane</keyword>
<feature type="signal peptide" evidence="3">
    <location>
        <begin position="1"/>
        <end position="26"/>
    </location>
</feature>
<feature type="chain" id="PRO_5013844307" description="Mid2 domain-containing protein" evidence="3">
    <location>
        <begin position="27"/>
        <end position="390"/>
    </location>
</feature>
<keyword evidence="2" id="KW-0472">Membrane</keyword>
<name>A0A2D3VMC6_9PEZI</name>
<proteinExistence type="predicted"/>
<dbReference type="RefSeq" id="XP_023629452.1">
    <property type="nucleotide sequence ID" value="XM_023773684.1"/>
</dbReference>
<evidence type="ECO:0000313" key="5">
    <source>
        <dbReference type="Proteomes" id="UP000225277"/>
    </source>
</evidence>
<evidence type="ECO:0000256" key="2">
    <source>
        <dbReference type="SAM" id="Phobius"/>
    </source>
</evidence>
<evidence type="ECO:0000256" key="3">
    <source>
        <dbReference type="SAM" id="SignalP"/>
    </source>
</evidence>
<feature type="compositionally biased region" description="Low complexity" evidence="1">
    <location>
        <begin position="362"/>
        <end position="376"/>
    </location>
</feature>
<dbReference type="OrthoDB" id="5425848at2759"/>
<dbReference type="Proteomes" id="UP000225277">
    <property type="component" value="Unassembled WGS sequence"/>
</dbReference>
<dbReference type="STRING" id="112498.A0A2D3VMC6"/>
<dbReference type="PANTHER" id="PTHR16861:SF10">
    <property type="entry name" value="MID2 DOMAIN-CONTAINING PROTEIN"/>
    <property type="match status" value="1"/>
</dbReference>
<feature type="region of interest" description="Disordered" evidence="1">
    <location>
        <begin position="286"/>
        <end position="324"/>
    </location>
</feature>
<keyword evidence="5" id="KW-1185">Reference proteome</keyword>
<evidence type="ECO:0008006" key="6">
    <source>
        <dbReference type="Google" id="ProtNLM"/>
    </source>
</evidence>
<sequence length="390" mass="40859">MPRFNHAPRALLSLLTAILLTPHIAAKPQPHPSEQAGFSFNELFARYDCAGTPCGSESQYCCGTGQACYTDAANIAQCTPSAEGAAITSGGGYWQYYTSTFVETDLVTRTTTMSTYFGGVAPASATGASGPVCNFALNEQPCGNICCASGQYCANTGEAIGQCAAAAGGGSSGYYSSYTATATNGATAGAPIRPTTSAGKTVTTTSGPTTTVPFIAPVATGANITLTEDQKGGNGLSGGAIAGIVIGVLAGLFLLFLLIACCCFKALLDTFLACFGCRKKRRSRVEVEEYERHSHHSRHGGSGGRTWYGAAAKPPTRIDRRDSHKKGKELLGAGAGLAALWAVLGLKRKHDGRKNDEKYSEYSYSSDYYTSASSASSDDRRTRDSRHTRR</sequence>
<keyword evidence="2" id="KW-1133">Transmembrane helix</keyword>
<keyword evidence="3" id="KW-0732">Signal</keyword>
<dbReference type="PANTHER" id="PTHR16861">
    <property type="entry name" value="GLYCOPROTEIN 38"/>
    <property type="match status" value="1"/>
</dbReference>